<evidence type="ECO:0000256" key="2">
    <source>
        <dbReference type="ARBA" id="ARBA00022692"/>
    </source>
</evidence>
<reference evidence="10 11" key="1">
    <citation type="submission" date="2018-05" db="EMBL/GenBank/DDBJ databases">
        <title>Reference genomes for bee gut microbiota database.</title>
        <authorList>
            <person name="Ellegaard K.M."/>
        </authorList>
    </citation>
    <scope>NUCLEOTIDE SEQUENCE [LARGE SCALE GENOMIC DNA]</scope>
    <source>
        <strain evidence="10 11">ESL0186</strain>
    </source>
</reference>
<feature type="domain" description="ABC transporter" evidence="8">
    <location>
        <begin position="317"/>
        <end position="540"/>
    </location>
</feature>
<dbReference type="RefSeq" id="WP_109586309.1">
    <property type="nucleotide sequence ID" value="NZ_CP029477.1"/>
</dbReference>
<evidence type="ECO:0000313" key="11">
    <source>
        <dbReference type="Proteomes" id="UP000246036"/>
    </source>
</evidence>
<dbReference type="PANTHER" id="PTHR24221:SF654">
    <property type="entry name" value="ATP-BINDING CASSETTE SUB-FAMILY B MEMBER 6"/>
    <property type="match status" value="1"/>
</dbReference>
<keyword evidence="4 10" id="KW-0067">ATP-binding</keyword>
<keyword evidence="2 7" id="KW-0812">Transmembrane</keyword>
<dbReference type="PROSITE" id="PS50929">
    <property type="entry name" value="ABC_TM1F"/>
    <property type="match status" value="1"/>
</dbReference>
<dbReference type="InterPro" id="IPR003593">
    <property type="entry name" value="AAA+_ATPase"/>
</dbReference>
<dbReference type="Pfam" id="PF00664">
    <property type="entry name" value="ABC_membrane"/>
    <property type="match status" value="1"/>
</dbReference>
<dbReference type="Pfam" id="PF00005">
    <property type="entry name" value="ABC_tran"/>
    <property type="match status" value="1"/>
</dbReference>
<keyword evidence="5 7" id="KW-1133">Transmembrane helix</keyword>
<dbReference type="Proteomes" id="UP000246036">
    <property type="component" value="Chromosome"/>
</dbReference>
<protein>
    <submittedName>
        <fullName evidence="10">ABC transporter ATP-binding protein</fullName>
    </submittedName>
</protein>
<dbReference type="InterPro" id="IPR039421">
    <property type="entry name" value="Type_1_exporter"/>
</dbReference>
<comment type="subcellular location">
    <subcellularLocation>
        <location evidence="1">Cell membrane</location>
        <topology evidence="1">Multi-pass membrane protein</topology>
    </subcellularLocation>
</comment>
<feature type="transmembrane region" description="Helical" evidence="7">
    <location>
        <begin position="52"/>
        <end position="75"/>
    </location>
</feature>
<keyword evidence="11" id="KW-1185">Reference proteome</keyword>
<dbReference type="Gene3D" id="1.20.1560.10">
    <property type="entry name" value="ABC transporter type 1, transmembrane domain"/>
    <property type="match status" value="1"/>
</dbReference>
<evidence type="ECO:0000256" key="7">
    <source>
        <dbReference type="SAM" id="Phobius"/>
    </source>
</evidence>
<evidence type="ECO:0000256" key="4">
    <source>
        <dbReference type="ARBA" id="ARBA00022840"/>
    </source>
</evidence>
<proteinExistence type="predicted"/>
<dbReference type="SUPFAM" id="SSF90123">
    <property type="entry name" value="ABC transporter transmembrane region"/>
    <property type="match status" value="1"/>
</dbReference>
<dbReference type="InterPro" id="IPR011527">
    <property type="entry name" value="ABC1_TM_dom"/>
</dbReference>
<evidence type="ECO:0000313" key="10">
    <source>
        <dbReference type="EMBL" id="AWM75356.1"/>
    </source>
</evidence>
<feature type="transmembrane region" description="Helical" evidence="7">
    <location>
        <begin position="233"/>
        <end position="258"/>
    </location>
</feature>
<feature type="domain" description="ABC transmembrane type-1" evidence="9">
    <location>
        <begin position="11"/>
        <end position="287"/>
    </location>
</feature>
<evidence type="ECO:0000256" key="3">
    <source>
        <dbReference type="ARBA" id="ARBA00022741"/>
    </source>
</evidence>
<keyword evidence="3" id="KW-0547">Nucleotide-binding</keyword>
<feature type="transmembrane region" description="Helical" evidence="7">
    <location>
        <begin position="12"/>
        <end position="32"/>
    </location>
</feature>
<dbReference type="SUPFAM" id="SSF52540">
    <property type="entry name" value="P-loop containing nucleoside triphosphate hydrolases"/>
    <property type="match status" value="1"/>
</dbReference>
<organism evidence="10 11">
    <name type="scientific">Lactobacillus kullabergensis</name>
    <dbReference type="NCBI Taxonomy" id="1218493"/>
    <lineage>
        <taxon>Bacteria</taxon>
        <taxon>Bacillati</taxon>
        <taxon>Bacillota</taxon>
        <taxon>Bacilli</taxon>
        <taxon>Lactobacillales</taxon>
        <taxon>Lactobacillaceae</taxon>
        <taxon>Lactobacillus</taxon>
    </lineage>
</organism>
<dbReference type="EMBL" id="CP029477">
    <property type="protein sequence ID" value="AWM75356.1"/>
    <property type="molecule type" value="Genomic_DNA"/>
</dbReference>
<dbReference type="InterPro" id="IPR027417">
    <property type="entry name" value="P-loop_NTPase"/>
</dbReference>
<sequence>MAIKYAKKWKLFLFLIISILDSFQSVFLAYLLKVFISFAQKPTGNLLGLTLFAISGLIIFSIIGILFQYSFLNLIHDINIKIKEIATDHIVNINDQAKLDTSFMTNDLKQIETSKVVAELKIFNYILKFLTAIITAVITSWFISLVFFIAAIIPALVQNFAGKKISANSKKWERANSNYTATVTETINGTTIFSLYNSENSIAKRLIKSARKMEDALQSTNLSKGIANELTSFAAYCFGMIIPFSVGVYLITIGNITLSTFMMIVQLSNNFVNPIVNIFMCVNDIKTTTPIWTKFIKIQKYKRPAGDISSIPVFNNLSLINATIYFDKQTIFQKVNLVIKKGEKILLQAPSGWGKSTLLKVLIGKYKLDLGSYLINGEKASGNWNKDHELFALINQQPFILNDTIEYNITLGQKVTKQELNKVVAKAGLEELVRKKGYHYQVGLGGKNLSGGQNQRIEIARALLKKRQILLADEATSSLDTKLSRKIHATFLKEFSGTVIEVAHHISTDEASMFDRKIDLEANKKKYLKSLFYLYLIKIHYAKILL</sequence>
<name>A0ABM6W0G3_9LACO</name>
<dbReference type="SMART" id="SM00382">
    <property type="entry name" value="AAA"/>
    <property type="match status" value="1"/>
</dbReference>
<evidence type="ECO:0000259" key="9">
    <source>
        <dbReference type="PROSITE" id="PS50929"/>
    </source>
</evidence>
<dbReference type="InterPro" id="IPR003439">
    <property type="entry name" value="ABC_transporter-like_ATP-bd"/>
</dbReference>
<evidence type="ECO:0000256" key="5">
    <source>
        <dbReference type="ARBA" id="ARBA00022989"/>
    </source>
</evidence>
<dbReference type="PANTHER" id="PTHR24221">
    <property type="entry name" value="ATP-BINDING CASSETTE SUB-FAMILY B"/>
    <property type="match status" value="1"/>
</dbReference>
<evidence type="ECO:0000256" key="1">
    <source>
        <dbReference type="ARBA" id="ARBA00004651"/>
    </source>
</evidence>
<dbReference type="Gene3D" id="3.40.50.300">
    <property type="entry name" value="P-loop containing nucleotide triphosphate hydrolases"/>
    <property type="match status" value="1"/>
</dbReference>
<keyword evidence="6 7" id="KW-0472">Membrane</keyword>
<dbReference type="CDD" id="cd03228">
    <property type="entry name" value="ABCC_MRP_Like"/>
    <property type="match status" value="1"/>
</dbReference>
<dbReference type="GO" id="GO:0005524">
    <property type="term" value="F:ATP binding"/>
    <property type="evidence" value="ECO:0007669"/>
    <property type="project" value="UniProtKB-KW"/>
</dbReference>
<dbReference type="PROSITE" id="PS50893">
    <property type="entry name" value="ABC_TRANSPORTER_2"/>
    <property type="match status" value="1"/>
</dbReference>
<evidence type="ECO:0000259" key="8">
    <source>
        <dbReference type="PROSITE" id="PS50893"/>
    </source>
</evidence>
<dbReference type="InterPro" id="IPR036640">
    <property type="entry name" value="ABC1_TM_sf"/>
</dbReference>
<gene>
    <name evidence="10" type="ORF">DKL58_04930</name>
</gene>
<evidence type="ECO:0000256" key="6">
    <source>
        <dbReference type="ARBA" id="ARBA00023136"/>
    </source>
</evidence>
<feature type="transmembrane region" description="Helical" evidence="7">
    <location>
        <begin position="129"/>
        <end position="153"/>
    </location>
</feature>
<accession>A0ABM6W0G3</accession>